<protein>
    <submittedName>
        <fullName evidence="1">Uncharacterized protein</fullName>
    </submittedName>
</protein>
<gene>
    <name evidence="1" type="ORF">ACFSBH_02930</name>
</gene>
<comment type="caution">
    <text evidence="1">The sequence shown here is derived from an EMBL/GenBank/DDBJ whole genome shotgun (WGS) entry which is preliminary data.</text>
</comment>
<sequence>MKTFYLAVTYDVCAHNQLFEDMNRYALDLSINLDEQIREFAKQDIAPVVRLFTSDNQDFENLKFIKEYTFIEYECNCQE</sequence>
<reference evidence="2" key="1">
    <citation type="journal article" date="2019" name="Int. J. Syst. Evol. Microbiol.">
        <title>The Global Catalogue of Microorganisms (GCM) 10K type strain sequencing project: providing services to taxonomists for standard genome sequencing and annotation.</title>
        <authorList>
            <consortium name="The Broad Institute Genomics Platform"/>
            <consortium name="The Broad Institute Genome Sequencing Center for Infectious Disease"/>
            <person name="Wu L."/>
            <person name="Ma J."/>
        </authorList>
    </citation>
    <scope>NUCLEOTIDE SEQUENCE [LARGE SCALE GENOMIC DNA]</scope>
    <source>
        <strain evidence="2">CGMCC 1.12376</strain>
    </source>
</reference>
<dbReference type="Proteomes" id="UP001597221">
    <property type="component" value="Unassembled WGS sequence"/>
</dbReference>
<organism evidence="1 2">
    <name type="scientific">Oceanobacillus luteolus</name>
    <dbReference type="NCBI Taxonomy" id="1274358"/>
    <lineage>
        <taxon>Bacteria</taxon>
        <taxon>Bacillati</taxon>
        <taxon>Bacillota</taxon>
        <taxon>Bacilli</taxon>
        <taxon>Bacillales</taxon>
        <taxon>Bacillaceae</taxon>
        <taxon>Oceanobacillus</taxon>
    </lineage>
</organism>
<keyword evidence="2" id="KW-1185">Reference proteome</keyword>
<name>A0ABW4HNF0_9BACI</name>
<proteinExistence type="predicted"/>
<evidence type="ECO:0000313" key="2">
    <source>
        <dbReference type="Proteomes" id="UP001597221"/>
    </source>
</evidence>
<evidence type="ECO:0000313" key="1">
    <source>
        <dbReference type="EMBL" id="MFD1606617.1"/>
    </source>
</evidence>
<dbReference type="EMBL" id="JBHUDE010000009">
    <property type="protein sequence ID" value="MFD1606617.1"/>
    <property type="molecule type" value="Genomic_DNA"/>
</dbReference>
<accession>A0ABW4HNF0</accession>
<dbReference type="RefSeq" id="WP_251512866.1">
    <property type="nucleotide sequence ID" value="NZ_JAMBON010000008.1"/>
</dbReference>